<feature type="active site" description="Proton acceptor" evidence="7">
    <location>
        <position position="665"/>
    </location>
</feature>
<feature type="binding site" evidence="7">
    <location>
        <position position="673"/>
    </location>
    <ligand>
        <name>Zn(2+)</name>
        <dbReference type="ChEBI" id="CHEBI:29105"/>
    </ligand>
</feature>
<dbReference type="Proteomes" id="UP000054408">
    <property type="component" value="Unassembled WGS sequence"/>
</dbReference>
<dbReference type="PROSITE" id="PS50175">
    <property type="entry name" value="ASP_PROT_RETROV"/>
    <property type="match status" value="1"/>
</dbReference>
<dbReference type="PROSITE" id="PS50297">
    <property type="entry name" value="ANK_REP_REGION"/>
    <property type="match status" value="1"/>
</dbReference>
<dbReference type="GO" id="GO:0006508">
    <property type="term" value="P:proteolysis"/>
    <property type="evidence" value="ECO:0007669"/>
    <property type="project" value="InterPro"/>
</dbReference>
<dbReference type="Gene3D" id="3.30.1600.10">
    <property type="entry name" value="SIR2/SIRT2 'Small Domain"/>
    <property type="match status" value="1"/>
</dbReference>
<evidence type="ECO:0000259" key="8">
    <source>
        <dbReference type="PROSITE" id="PS50175"/>
    </source>
</evidence>
<name>A0A0L0D5N8_THETB</name>
<dbReference type="OrthoDB" id="424302at2759"/>
<dbReference type="GeneID" id="25563460"/>
<reference evidence="10 11" key="1">
    <citation type="submission" date="2010-05" db="EMBL/GenBank/DDBJ databases">
        <title>The Genome Sequence of Thecamonas trahens ATCC 50062.</title>
        <authorList>
            <consortium name="The Broad Institute Genome Sequencing Platform"/>
            <person name="Russ C."/>
            <person name="Cuomo C."/>
            <person name="Shea T."/>
            <person name="Young S.K."/>
            <person name="Zeng Q."/>
            <person name="Koehrsen M."/>
            <person name="Haas B."/>
            <person name="Borodovsky M."/>
            <person name="Guigo R."/>
            <person name="Alvarado L."/>
            <person name="Berlin A."/>
            <person name="Bochicchio J."/>
            <person name="Borenstein D."/>
            <person name="Chapman S."/>
            <person name="Chen Z."/>
            <person name="Freedman E."/>
            <person name="Gellesch M."/>
            <person name="Goldberg J."/>
            <person name="Griggs A."/>
            <person name="Gujja S."/>
            <person name="Heilman E."/>
            <person name="Heiman D."/>
            <person name="Hepburn T."/>
            <person name="Howarth C."/>
            <person name="Jen D."/>
            <person name="Larson L."/>
            <person name="Mehta T."/>
            <person name="Park D."/>
            <person name="Pearson M."/>
            <person name="Roberts A."/>
            <person name="Saif S."/>
            <person name="Shenoy N."/>
            <person name="Sisk P."/>
            <person name="Stolte C."/>
            <person name="Sykes S."/>
            <person name="Thomson T."/>
            <person name="Walk T."/>
            <person name="White J."/>
            <person name="Yandava C."/>
            <person name="Burger G."/>
            <person name="Gray M.W."/>
            <person name="Holland P.W.H."/>
            <person name="King N."/>
            <person name="Lang F.B.F."/>
            <person name="Roger A.J."/>
            <person name="Ruiz-Trillo I."/>
            <person name="Lander E."/>
            <person name="Nusbaum C."/>
        </authorList>
    </citation>
    <scope>NUCLEOTIDE SEQUENCE [LARGE SCALE GENOMIC DNA]</scope>
    <source>
        <strain evidence="10 11">ATCC 50062</strain>
    </source>
</reference>
<dbReference type="InterPro" id="IPR001995">
    <property type="entry name" value="Peptidase_A2_cat"/>
</dbReference>
<evidence type="ECO:0000256" key="5">
    <source>
        <dbReference type="ARBA" id="ARBA00023027"/>
    </source>
</evidence>
<dbReference type="PRINTS" id="PR01415">
    <property type="entry name" value="ANKYRIN"/>
</dbReference>
<dbReference type="InterPro" id="IPR026591">
    <property type="entry name" value="Sirtuin_cat_small_dom_sf"/>
</dbReference>
<keyword evidence="3 7" id="KW-0479">Metal-binding</keyword>
<feature type="repeat" description="ANK" evidence="6">
    <location>
        <begin position="273"/>
        <end position="305"/>
    </location>
</feature>
<dbReference type="GO" id="GO:0017136">
    <property type="term" value="F:histone deacetylase activity, NAD-dependent"/>
    <property type="evidence" value="ECO:0007669"/>
    <property type="project" value="TreeGrafter"/>
</dbReference>
<evidence type="ECO:0000256" key="7">
    <source>
        <dbReference type="PROSITE-ProRule" id="PRU00236"/>
    </source>
</evidence>
<feature type="binding site" evidence="7">
    <location>
        <position position="678"/>
    </location>
    <ligand>
        <name>Zn(2+)</name>
        <dbReference type="ChEBI" id="CHEBI:29105"/>
    </ligand>
</feature>
<dbReference type="Gene3D" id="1.25.40.20">
    <property type="entry name" value="Ankyrin repeat-containing domain"/>
    <property type="match status" value="3"/>
</dbReference>
<dbReference type="Pfam" id="PF12796">
    <property type="entry name" value="Ank_2"/>
    <property type="match status" value="1"/>
</dbReference>
<feature type="domain" description="Peptidase A2" evidence="8">
    <location>
        <begin position="452"/>
        <end position="470"/>
    </location>
</feature>
<dbReference type="PROSITE" id="PS50088">
    <property type="entry name" value="ANK_REPEAT"/>
    <property type="match status" value="2"/>
</dbReference>
<keyword evidence="5" id="KW-0520">NAD</keyword>
<comment type="cofactor">
    <cofactor evidence="1">
        <name>Zn(2+)</name>
        <dbReference type="ChEBI" id="CHEBI:29105"/>
    </cofactor>
</comment>
<dbReference type="Gene3D" id="3.40.50.1220">
    <property type="entry name" value="TPP-binding domain"/>
    <property type="match status" value="1"/>
</dbReference>
<gene>
    <name evidence="10" type="ORF">AMSG_03889</name>
</gene>
<keyword evidence="11" id="KW-1185">Reference proteome</keyword>
<dbReference type="InterPro" id="IPR029035">
    <property type="entry name" value="DHS-like_NAD/FAD-binding_dom"/>
</dbReference>
<dbReference type="PROSITE" id="PS50305">
    <property type="entry name" value="SIRTUIN"/>
    <property type="match status" value="1"/>
</dbReference>
<dbReference type="STRING" id="461836.A0A0L0D5N8"/>
<evidence type="ECO:0000256" key="6">
    <source>
        <dbReference type="PROSITE-ProRule" id="PRU00023"/>
    </source>
</evidence>
<dbReference type="eggNOG" id="KOG2682">
    <property type="taxonomic scope" value="Eukaryota"/>
</dbReference>
<evidence type="ECO:0000256" key="3">
    <source>
        <dbReference type="ARBA" id="ARBA00022723"/>
    </source>
</evidence>
<dbReference type="SMART" id="SM00248">
    <property type="entry name" value="ANK"/>
    <property type="match status" value="10"/>
</dbReference>
<dbReference type="GO" id="GO:0070403">
    <property type="term" value="F:NAD+ binding"/>
    <property type="evidence" value="ECO:0007669"/>
    <property type="project" value="InterPro"/>
</dbReference>
<evidence type="ECO:0000256" key="4">
    <source>
        <dbReference type="ARBA" id="ARBA00022833"/>
    </source>
</evidence>
<proteinExistence type="predicted"/>
<dbReference type="InterPro" id="IPR050134">
    <property type="entry name" value="NAD-dep_sirtuin_deacylases"/>
</dbReference>
<dbReference type="OMA" id="DFRECDC"/>
<dbReference type="InterPro" id="IPR002110">
    <property type="entry name" value="Ankyrin_rpt"/>
</dbReference>
<keyword evidence="2" id="KW-0808">Transferase</keyword>
<organism evidence="10 11">
    <name type="scientific">Thecamonas trahens ATCC 50062</name>
    <dbReference type="NCBI Taxonomy" id="461836"/>
    <lineage>
        <taxon>Eukaryota</taxon>
        <taxon>Apusozoa</taxon>
        <taxon>Apusomonadida</taxon>
        <taxon>Apusomonadidae</taxon>
        <taxon>Thecamonas</taxon>
    </lineage>
</organism>
<dbReference type="eggNOG" id="KOG4177">
    <property type="taxonomic scope" value="Eukaryota"/>
</dbReference>
<dbReference type="InterPro" id="IPR003000">
    <property type="entry name" value="Sirtuin"/>
</dbReference>
<evidence type="ECO:0000313" key="10">
    <source>
        <dbReference type="EMBL" id="KNC47659.1"/>
    </source>
</evidence>
<protein>
    <submittedName>
        <fullName evidence="10">SIR2 family Histone deacetylase</fullName>
    </submittedName>
</protein>
<feature type="binding site" evidence="7">
    <location>
        <position position="700"/>
    </location>
    <ligand>
        <name>Zn(2+)</name>
        <dbReference type="ChEBI" id="CHEBI:29105"/>
    </ligand>
</feature>
<dbReference type="Pfam" id="PF02146">
    <property type="entry name" value="SIR2"/>
    <property type="match status" value="1"/>
</dbReference>
<feature type="domain" description="Deacetylase sirtuin-type" evidence="9">
    <location>
        <begin position="540"/>
        <end position="804"/>
    </location>
</feature>
<keyword evidence="6" id="KW-0040">ANK repeat</keyword>
<dbReference type="RefSeq" id="XP_013759143.1">
    <property type="nucleotide sequence ID" value="XM_013903689.1"/>
</dbReference>
<dbReference type="GO" id="GO:0005634">
    <property type="term" value="C:nucleus"/>
    <property type="evidence" value="ECO:0007669"/>
    <property type="project" value="TreeGrafter"/>
</dbReference>
<evidence type="ECO:0000313" key="11">
    <source>
        <dbReference type="Proteomes" id="UP000054408"/>
    </source>
</evidence>
<accession>A0A0L0D5N8</accession>
<dbReference type="SUPFAM" id="SSF48403">
    <property type="entry name" value="Ankyrin repeat"/>
    <property type="match status" value="1"/>
</dbReference>
<dbReference type="GO" id="GO:0046872">
    <property type="term" value="F:metal ion binding"/>
    <property type="evidence" value="ECO:0007669"/>
    <property type="project" value="UniProtKB-KW"/>
</dbReference>
<feature type="repeat" description="ANK" evidence="6">
    <location>
        <begin position="67"/>
        <end position="102"/>
    </location>
</feature>
<dbReference type="AlphaFoldDB" id="A0A0L0D5N8"/>
<dbReference type="SUPFAM" id="SSF52467">
    <property type="entry name" value="DHS-like NAD/FAD-binding domain"/>
    <property type="match status" value="1"/>
</dbReference>
<sequence length="818" mass="85662">MLAAVGAVGLAMGGAVAYARWRSWAQASHREQMEALLLEPTTSAEQVLDLVSHMPAEHVAELRSRDDGDTMLHVRARANDPKSLEVINRLLAHVADVDLTVSPPILDVTNGYGCTVLHVAALADASDVISWALVDSPCHGTVVRDWCNALTPESKWTAMHLAAAEGHEEAARALVDSYALCGWDDAAAVDELANTKDAHGHTQLFIALHNRHPPIAALLLELGGDPSIACGRNLLTGLHSVAATGHAELAEAVIAALRAAGTLERTLAARSATGETPAALAAGSGHAHVLRLLLDAGADVNTVTKGGESLLALAAAHARQDDAALAIFDLVLAHPALDESILVAPNRFGSTALHEIASLCRPTLARALITAASAPHTLAAMQDYDGMTPIHALARAVRTIGDRAVETFAAIAAALHDPAVVAAVVNTLDYGEASPLHALVWKAESMSAVALLEALLDAGADPTIESEQGWSPLHVAYNMRGPDARVADAVLAALTSRWPPAALDRFDKDKRRNLDAKGYIARRGPHNRIPIAERRAVLGGEFTPAGVADYLQRLGRTPRIVVLAGAGLSVSAGIPAYRTSDGVYSTAAGRSAFQASAVASDPVSFYAKMAELFGGVVTGEITPTSAHYFVAELAARGELAAILTQNVDMLEVAAGIPADKIVEAHGTMRRFRCLDPMCSSEAVSGEAVWPRVLAGDVPVCAACGSTLRPCVVFFGEGLPASFTEARNTVMEHADLLIVIGTSLMVYPFGALVNEVSLLTPRVLINREPVGPFVHHTSDANYRDVALLGDADDGAHALAASFGWPADWAERAAARAAGS</sequence>
<evidence type="ECO:0000259" key="9">
    <source>
        <dbReference type="PROSITE" id="PS50305"/>
    </source>
</evidence>
<keyword evidence="4 7" id="KW-0862">Zinc</keyword>
<dbReference type="InterPro" id="IPR036770">
    <property type="entry name" value="Ankyrin_rpt-contain_sf"/>
</dbReference>
<dbReference type="Pfam" id="PF00023">
    <property type="entry name" value="Ank"/>
    <property type="match status" value="1"/>
</dbReference>
<dbReference type="InterPro" id="IPR026590">
    <property type="entry name" value="Ssirtuin_cat_dom"/>
</dbReference>
<evidence type="ECO:0000256" key="2">
    <source>
        <dbReference type="ARBA" id="ARBA00022679"/>
    </source>
</evidence>
<evidence type="ECO:0000256" key="1">
    <source>
        <dbReference type="ARBA" id="ARBA00001947"/>
    </source>
</evidence>
<feature type="binding site" evidence="7">
    <location>
        <position position="703"/>
    </location>
    <ligand>
        <name>Zn(2+)</name>
        <dbReference type="ChEBI" id="CHEBI:29105"/>
    </ligand>
</feature>
<dbReference type="GO" id="GO:0004190">
    <property type="term" value="F:aspartic-type endopeptidase activity"/>
    <property type="evidence" value="ECO:0007669"/>
    <property type="project" value="InterPro"/>
</dbReference>
<dbReference type="EMBL" id="GL349448">
    <property type="protein sequence ID" value="KNC47659.1"/>
    <property type="molecule type" value="Genomic_DNA"/>
</dbReference>
<dbReference type="PANTHER" id="PTHR11085:SF6">
    <property type="entry name" value="NAD-DEPENDENT PROTEIN DEACETYLASE SIRTUIN-2"/>
    <property type="match status" value="1"/>
</dbReference>
<dbReference type="PANTHER" id="PTHR11085">
    <property type="entry name" value="NAD-DEPENDENT PROTEIN DEACYLASE SIRTUIN-5, MITOCHONDRIAL-RELATED"/>
    <property type="match status" value="1"/>
</dbReference>